<organism evidence="2 3">
    <name type="scientific">Ophiocordyceps polyrhachis-furcata BCC 54312</name>
    <dbReference type="NCBI Taxonomy" id="1330021"/>
    <lineage>
        <taxon>Eukaryota</taxon>
        <taxon>Fungi</taxon>
        <taxon>Dikarya</taxon>
        <taxon>Ascomycota</taxon>
        <taxon>Pezizomycotina</taxon>
        <taxon>Sordariomycetes</taxon>
        <taxon>Hypocreomycetidae</taxon>
        <taxon>Hypocreales</taxon>
        <taxon>Ophiocordycipitaceae</taxon>
        <taxon>Ophiocordyceps</taxon>
    </lineage>
</organism>
<feature type="compositionally biased region" description="Low complexity" evidence="1">
    <location>
        <begin position="45"/>
        <end position="57"/>
    </location>
</feature>
<dbReference type="Proteomes" id="UP000253664">
    <property type="component" value="Unassembled WGS sequence"/>
</dbReference>
<evidence type="ECO:0008006" key="4">
    <source>
        <dbReference type="Google" id="ProtNLM"/>
    </source>
</evidence>
<gene>
    <name evidence="2" type="ORF">L249_8271</name>
</gene>
<keyword evidence="3" id="KW-1185">Reference proteome</keyword>
<protein>
    <recommendedName>
        <fullName evidence="4">F-box domain-containing protein</fullName>
    </recommendedName>
</protein>
<sequence>MQSPTPILVRGKRKSPSHPPPPTKQQQQQQQQQQPTTVVPDPIMTTKTTTTTTTTTTMGPPPSKMRKPLLSVLAARRPRPRQRRLSPLECLPAELLESILLYSSNVSLPRASPVLGVKLSQRATLLRLFIWSFHDTWHQWFGIPAKQALHHVPQTQDEESIPCQGDAHLQSAVLQLPWVDIDFILQAQQTWADRYARDRWYQHSSPWHHDDETINAHHAGGFAHFNARACFELDFQQAVKSSLPFRQWPEWRTQDVHPLARMPTSLITGPWNDEQLRRLFWLTRGGIMMDHKDRPVPPWEVKLQCLENAVVCAPEPNALVANCLMGCWIYVYLPREVVARQLATLERRIEWGADSIESKKILRWAWDLLFLCMQLPDCHLLV</sequence>
<accession>A0A367LI62</accession>
<dbReference type="EMBL" id="LKCN02000005">
    <property type="protein sequence ID" value="RCI14126.1"/>
    <property type="molecule type" value="Genomic_DNA"/>
</dbReference>
<evidence type="ECO:0000313" key="2">
    <source>
        <dbReference type="EMBL" id="RCI14126.1"/>
    </source>
</evidence>
<feature type="region of interest" description="Disordered" evidence="1">
    <location>
        <begin position="1"/>
        <end position="68"/>
    </location>
</feature>
<feature type="compositionally biased region" description="Low complexity" evidence="1">
    <location>
        <begin position="24"/>
        <end position="37"/>
    </location>
</feature>
<comment type="caution">
    <text evidence="2">The sequence shown here is derived from an EMBL/GenBank/DDBJ whole genome shotgun (WGS) entry which is preliminary data.</text>
</comment>
<reference evidence="2 3" key="1">
    <citation type="journal article" date="2015" name="BMC Genomics">
        <title>Insights from the genome of Ophiocordyceps polyrhachis-furcata to pathogenicity and host specificity in insect fungi.</title>
        <authorList>
            <person name="Wichadakul D."/>
            <person name="Kobmoo N."/>
            <person name="Ingsriswang S."/>
            <person name="Tangphatsornruang S."/>
            <person name="Chantasingh D."/>
            <person name="Luangsa-ard J.J."/>
            <person name="Eurwilaichitr L."/>
        </authorList>
    </citation>
    <scope>NUCLEOTIDE SEQUENCE [LARGE SCALE GENOMIC DNA]</scope>
    <source>
        <strain evidence="2 3">BCC 54312</strain>
    </source>
</reference>
<evidence type="ECO:0000256" key="1">
    <source>
        <dbReference type="SAM" id="MobiDB-lite"/>
    </source>
</evidence>
<dbReference type="OrthoDB" id="4167490at2759"/>
<evidence type="ECO:0000313" key="3">
    <source>
        <dbReference type="Proteomes" id="UP000253664"/>
    </source>
</evidence>
<proteinExistence type="predicted"/>
<name>A0A367LI62_9HYPO</name>
<dbReference type="STRING" id="1330021.A0A367LI62"/>
<dbReference type="AlphaFoldDB" id="A0A367LI62"/>